<dbReference type="InterPro" id="IPR052876">
    <property type="entry name" value="Insect_Hormone_Regulators"/>
</dbReference>
<keyword evidence="4" id="KW-0964">Secreted</keyword>
<accession>A0AAW1IUS6</accession>
<reference evidence="6 7" key="1">
    <citation type="journal article" date="2024" name="BMC Genomics">
        <title>De novo assembly and annotation of Popillia japonica's genome with initial clues to its potential as an invasive pest.</title>
        <authorList>
            <person name="Cucini C."/>
            <person name="Boschi S."/>
            <person name="Funari R."/>
            <person name="Cardaioli E."/>
            <person name="Iannotti N."/>
            <person name="Marturano G."/>
            <person name="Paoli F."/>
            <person name="Bruttini M."/>
            <person name="Carapelli A."/>
            <person name="Frati F."/>
            <person name="Nardi F."/>
        </authorList>
    </citation>
    <scope>NUCLEOTIDE SEQUENCE [LARGE SCALE GENOMIC DNA]</scope>
    <source>
        <strain evidence="6">DMR45628</strain>
    </source>
</reference>
<keyword evidence="3" id="KW-0217">Developmental protein</keyword>
<dbReference type="Proteomes" id="UP001458880">
    <property type="component" value="Unassembled WGS sequence"/>
</dbReference>
<gene>
    <name evidence="6" type="ORF">QE152_g33880</name>
</gene>
<dbReference type="Gene3D" id="2.10.90.10">
    <property type="entry name" value="Cystine-knot cytokines"/>
    <property type="match status" value="1"/>
</dbReference>
<protein>
    <recommendedName>
        <fullName evidence="8">Protein trunk</fullName>
    </recommendedName>
</protein>
<evidence type="ECO:0008006" key="8">
    <source>
        <dbReference type="Google" id="ProtNLM"/>
    </source>
</evidence>
<comment type="similarity">
    <text evidence="2">Belongs to the noggin family.</text>
</comment>
<sequence>MKHRHRRSFMEMDSMQQWQCEMKIVWKDLGVDYFPRYLRSVECTERERCWYGHFRCKPRSFTVKILKRRRDKCLAAAPNTRIGINGLHPDLKRLWVWEEHAVNFCCDCSL</sequence>
<dbReference type="Pfam" id="PF05806">
    <property type="entry name" value="Noggin"/>
    <property type="match status" value="1"/>
</dbReference>
<evidence type="ECO:0000256" key="2">
    <source>
        <dbReference type="ARBA" id="ARBA00007480"/>
    </source>
</evidence>
<dbReference type="SUPFAM" id="SSF57501">
    <property type="entry name" value="Cystine-knot cytokines"/>
    <property type="match status" value="1"/>
</dbReference>
<proteinExistence type="inferred from homology"/>
<dbReference type="GO" id="GO:0005576">
    <property type="term" value="C:extracellular region"/>
    <property type="evidence" value="ECO:0007669"/>
    <property type="project" value="UniProtKB-SubCell"/>
</dbReference>
<evidence type="ECO:0000256" key="3">
    <source>
        <dbReference type="ARBA" id="ARBA00022473"/>
    </source>
</evidence>
<dbReference type="EMBL" id="JASPKY010000528">
    <property type="protein sequence ID" value="KAK9693923.1"/>
    <property type="molecule type" value="Genomic_DNA"/>
</dbReference>
<comment type="subcellular location">
    <subcellularLocation>
        <location evidence="1">Secreted</location>
    </subcellularLocation>
</comment>
<evidence type="ECO:0000256" key="1">
    <source>
        <dbReference type="ARBA" id="ARBA00004613"/>
    </source>
</evidence>
<evidence type="ECO:0000313" key="6">
    <source>
        <dbReference type="EMBL" id="KAK9693923.1"/>
    </source>
</evidence>
<dbReference type="AlphaFoldDB" id="A0AAW1IUS6"/>
<keyword evidence="7" id="KW-1185">Reference proteome</keyword>
<organism evidence="6 7">
    <name type="scientific">Popillia japonica</name>
    <name type="common">Japanese beetle</name>
    <dbReference type="NCBI Taxonomy" id="7064"/>
    <lineage>
        <taxon>Eukaryota</taxon>
        <taxon>Metazoa</taxon>
        <taxon>Ecdysozoa</taxon>
        <taxon>Arthropoda</taxon>
        <taxon>Hexapoda</taxon>
        <taxon>Insecta</taxon>
        <taxon>Pterygota</taxon>
        <taxon>Neoptera</taxon>
        <taxon>Endopterygota</taxon>
        <taxon>Coleoptera</taxon>
        <taxon>Polyphaga</taxon>
        <taxon>Scarabaeiformia</taxon>
        <taxon>Scarabaeidae</taxon>
        <taxon>Rutelinae</taxon>
        <taxon>Popillia</taxon>
    </lineage>
</organism>
<dbReference type="InterPro" id="IPR029034">
    <property type="entry name" value="Cystine-knot_cytokine"/>
</dbReference>
<dbReference type="PANTHER" id="PTHR39940">
    <property type="entry name" value="PROTHORACICOTROPIC HORMONE, ISOFORM F"/>
    <property type="match status" value="1"/>
</dbReference>
<dbReference type="InterPro" id="IPR008717">
    <property type="entry name" value="Noggin"/>
</dbReference>
<evidence type="ECO:0000313" key="7">
    <source>
        <dbReference type="Proteomes" id="UP001458880"/>
    </source>
</evidence>
<dbReference type="PANTHER" id="PTHR39940:SF4">
    <property type="entry name" value="PROTEIN TRUNK"/>
    <property type="match status" value="1"/>
</dbReference>
<evidence type="ECO:0000256" key="4">
    <source>
        <dbReference type="ARBA" id="ARBA00022525"/>
    </source>
</evidence>
<dbReference type="GO" id="GO:0005102">
    <property type="term" value="F:signaling receptor binding"/>
    <property type="evidence" value="ECO:0007669"/>
    <property type="project" value="TreeGrafter"/>
</dbReference>
<name>A0AAW1IUS6_POPJA</name>
<comment type="caution">
    <text evidence="6">The sequence shown here is derived from an EMBL/GenBank/DDBJ whole genome shotgun (WGS) entry which is preliminary data.</text>
</comment>
<keyword evidence="5" id="KW-0732">Signal</keyword>
<evidence type="ECO:0000256" key="5">
    <source>
        <dbReference type="ARBA" id="ARBA00022729"/>
    </source>
</evidence>